<protein>
    <recommendedName>
        <fullName evidence="2">histidine kinase</fullName>
        <ecNumber evidence="2">2.7.13.3</ecNumber>
    </recommendedName>
</protein>
<feature type="coiled-coil region" evidence="7">
    <location>
        <begin position="246"/>
        <end position="280"/>
    </location>
</feature>
<keyword evidence="5" id="KW-0418">Kinase</keyword>
<feature type="transmembrane region" description="Helical" evidence="8">
    <location>
        <begin position="80"/>
        <end position="103"/>
    </location>
</feature>
<evidence type="ECO:0000256" key="4">
    <source>
        <dbReference type="ARBA" id="ARBA00022679"/>
    </source>
</evidence>
<dbReference type="InterPro" id="IPR011006">
    <property type="entry name" value="CheY-like_superfamily"/>
</dbReference>
<dbReference type="InterPro" id="IPR003594">
    <property type="entry name" value="HATPase_dom"/>
</dbReference>
<dbReference type="Proteomes" id="UP000461730">
    <property type="component" value="Unassembled WGS sequence"/>
</dbReference>
<dbReference type="InterPro" id="IPR036890">
    <property type="entry name" value="HATPase_C_sf"/>
</dbReference>
<dbReference type="PRINTS" id="PR00344">
    <property type="entry name" value="BCTRLSENSOR"/>
</dbReference>
<dbReference type="Pfam" id="PF00072">
    <property type="entry name" value="Response_reg"/>
    <property type="match status" value="1"/>
</dbReference>
<dbReference type="EMBL" id="WRXN01000012">
    <property type="protein sequence ID" value="MVT11172.1"/>
    <property type="molecule type" value="Genomic_DNA"/>
</dbReference>
<feature type="modified residue" description="4-aspartylphosphate" evidence="6">
    <location>
        <position position="578"/>
    </location>
</feature>
<keyword evidence="8" id="KW-0472">Membrane</keyword>
<dbReference type="InterPro" id="IPR004358">
    <property type="entry name" value="Sig_transdc_His_kin-like_C"/>
</dbReference>
<dbReference type="InterPro" id="IPR048432">
    <property type="entry name" value="MASE7"/>
</dbReference>
<comment type="caution">
    <text evidence="11">The sequence shown here is derived from an EMBL/GenBank/DDBJ whole genome shotgun (WGS) entry which is preliminary data.</text>
</comment>
<feature type="transmembrane region" description="Helical" evidence="8">
    <location>
        <begin position="135"/>
        <end position="153"/>
    </location>
</feature>
<gene>
    <name evidence="11" type="ORF">GO493_23090</name>
</gene>
<proteinExistence type="predicted"/>
<evidence type="ECO:0000256" key="5">
    <source>
        <dbReference type="ARBA" id="ARBA00022777"/>
    </source>
</evidence>
<feature type="domain" description="Response regulatory" evidence="10">
    <location>
        <begin position="529"/>
        <end position="645"/>
    </location>
</feature>
<dbReference type="CDD" id="cd00156">
    <property type="entry name" value="REC"/>
    <property type="match status" value="1"/>
</dbReference>
<dbReference type="InterPro" id="IPR036097">
    <property type="entry name" value="HisK_dim/P_sf"/>
</dbReference>
<keyword evidence="4" id="KW-0808">Transferase</keyword>
<accession>A0A7K1U9X9</accession>
<dbReference type="Pfam" id="PF20967">
    <property type="entry name" value="MASE7"/>
    <property type="match status" value="1"/>
</dbReference>
<evidence type="ECO:0000256" key="7">
    <source>
        <dbReference type="SAM" id="Coils"/>
    </source>
</evidence>
<keyword evidence="8" id="KW-1133">Transmembrane helix</keyword>
<dbReference type="PANTHER" id="PTHR43047">
    <property type="entry name" value="TWO-COMPONENT HISTIDINE PROTEIN KINASE"/>
    <property type="match status" value="1"/>
</dbReference>
<dbReference type="PROSITE" id="PS50110">
    <property type="entry name" value="RESPONSE_REGULATORY"/>
    <property type="match status" value="1"/>
</dbReference>
<organism evidence="11 12">
    <name type="scientific">Chitinophaga tropicalis</name>
    <dbReference type="NCBI Taxonomy" id="2683588"/>
    <lineage>
        <taxon>Bacteria</taxon>
        <taxon>Pseudomonadati</taxon>
        <taxon>Bacteroidota</taxon>
        <taxon>Chitinophagia</taxon>
        <taxon>Chitinophagales</taxon>
        <taxon>Chitinophagaceae</taxon>
        <taxon>Chitinophaga</taxon>
    </lineage>
</organism>
<keyword evidence="12" id="KW-1185">Reference proteome</keyword>
<evidence type="ECO:0000256" key="6">
    <source>
        <dbReference type="PROSITE-ProRule" id="PRU00169"/>
    </source>
</evidence>
<dbReference type="CDD" id="cd00082">
    <property type="entry name" value="HisKA"/>
    <property type="match status" value="1"/>
</dbReference>
<evidence type="ECO:0000256" key="1">
    <source>
        <dbReference type="ARBA" id="ARBA00000085"/>
    </source>
</evidence>
<comment type="catalytic activity">
    <reaction evidence="1">
        <text>ATP + protein L-histidine = ADP + protein N-phospho-L-histidine.</text>
        <dbReference type="EC" id="2.7.13.3"/>
    </reaction>
</comment>
<dbReference type="SMART" id="SM00387">
    <property type="entry name" value="HATPase_c"/>
    <property type="match status" value="1"/>
</dbReference>
<evidence type="ECO:0000259" key="10">
    <source>
        <dbReference type="PROSITE" id="PS50110"/>
    </source>
</evidence>
<dbReference type="PROSITE" id="PS50109">
    <property type="entry name" value="HIS_KIN"/>
    <property type="match status" value="1"/>
</dbReference>
<dbReference type="SUPFAM" id="SSF47384">
    <property type="entry name" value="Homodimeric domain of signal transducing histidine kinase"/>
    <property type="match status" value="1"/>
</dbReference>
<keyword evidence="3 6" id="KW-0597">Phosphoprotein</keyword>
<keyword evidence="7" id="KW-0175">Coiled coil</keyword>
<dbReference type="SUPFAM" id="SSF55874">
    <property type="entry name" value="ATPase domain of HSP90 chaperone/DNA topoisomerase II/histidine kinase"/>
    <property type="match status" value="1"/>
</dbReference>
<dbReference type="AlphaFoldDB" id="A0A7K1U9X9"/>
<dbReference type="Pfam" id="PF00512">
    <property type="entry name" value="HisKA"/>
    <property type="match status" value="1"/>
</dbReference>
<dbReference type="InterPro" id="IPR005467">
    <property type="entry name" value="His_kinase_dom"/>
</dbReference>
<feature type="transmembrane region" description="Helical" evidence="8">
    <location>
        <begin position="182"/>
        <end position="199"/>
    </location>
</feature>
<dbReference type="Gene3D" id="3.40.50.2300">
    <property type="match status" value="1"/>
</dbReference>
<dbReference type="GO" id="GO:0000155">
    <property type="term" value="F:phosphorelay sensor kinase activity"/>
    <property type="evidence" value="ECO:0007669"/>
    <property type="project" value="InterPro"/>
</dbReference>
<dbReference type="InterPro" id="IPR003661">
    <property type="entry name" value="HisK_dim/P_dom"/>
</dbReference>
<feature type="transmembrane region" description="Helical" evidence="8">
    <location>
        <begin position="109"/>
        <end position="128"/>
    </location>
</feature>
<dbReference type="EC" id="2.7.13.3" evidence="2"/>
<dbReference type="Gene3D" id="1.10.287.130">
    <property type="match status" value="1"/>
</dbReference>
<evidence type="ECO:0000313" key="12">
    <source>
        <dbReference type="Proteomes" id="UP000461730"/>
    </source>
</evidence>
<dbReference type="Pfam" id="PF02518">
    <property type="entry name" value="HATPase_c"/>
    <property type="match status" value="1"/>
</dbReference>
<evidence type="ECO:0000256" key="3">
    <source>
        <dbReference type="ARBA" id="ARBA00022553"/>
    </source>
</evidence>
<evidence type="ECO:0000259" key="9">
    <source>
        <dbReference type="PROSITE" id="PS50109"/>
    </source>
</evidence>
<evidence type="ECO:0000313" key="11">
    <source>
        <dbReference type="EMBL" id="MVT11172.1"/>
    </source>
</evidence>
<feature type="transmembrane region" description="Helical" evidence="8">
    <location>
        <begin position="159"/>
        <end position="175"/>
    </location>
</feature>
<name>A0A7K1U9X9_9BACT</name>
<evidence type="ECO:0000256" key="2">
    <source>
        <dbReference type="ARBA" id="ARBA00012438"/>
    </source>
</evidence>
<keyword evidence="8" id="KW-0812">Transmembrane</keyword>
<evidence type="ECO:0000256" key="8">
    <source>
        <dbReference type="SAM" id="Phobius"/>
    </source>
</evidence>
<dbReference type="Gene3D" id="3.30.565.10">
    <property type="entry name" value="Histidine kinase-like ATPase, C-terminal domain"/>
    <property type="match status" value="1"/>
</dbReference>
<reference evidence="11 12" key="1">
    <citation type="submission" date="2019-12" db="EMBL/GenBank/DDBJ databases">
        <title>Chitinophaga sp. strain ysch24 (GDMCC 1.1355), whole genome shotgun sequence.</title>
        <authorList>
            <person name="Zhang X."/>
        </authorList>
    </citation>
    <scope>NUCLEOTIDE SEQUENCE [LARGE SCALE GENOMIC DNA]</scope>
    <source>
        <strain evidence="12">ysch24</strain>
    </source>
</reference>
<dbReference type="SMART" id="SM00448">
    <property type="entry name" value="REC"/>
    <property type="match status" value="1"/>
</dbReference>
<dbReference type="SMART" id="SM00388">
    <property type="entry name" value="HisKA"/>
    <property type="match status" value="1"/>
</dbReference>
<dbReference type="SUPFAM" id="SSF52172">
    <property type="entry name" value="CheY-like"/>
    <property type="match status" value="1"/>
</dbReference>
<feature type="transmembrane region" description="Helical" evidence="8">
    <location>
        <begin position="219"/>
        <end position="239"/>
    </location>
</feature>
<feature type="domain" description="Histidine kinase" evidence="9">
    <location>
        <begin position="287"/>
        <end position="506"/>
    </location>
</feature>
<dbReference type="InterPro" id="IPR001789">
    <property type="entry name" value="Sig_transdc_resp-reg_receiver"/>
</dbReference>
<sequence length="651" mass="72900">MYVNCSWNLAPIAILQCNQQTVSEFEKSDGIIVQAGKPDTIPLNRCSVKVKDRCMNLLQRIVTTGCNDSLHEDKKRSIRIVNTICLTTASMSIAFSACCYFLTGKESIVAPAMIEAALLLSIIFLNYLGRYTAAVIALILVNNVTIQYYSAVMGRVTEVHLLFIFLVGLSMLLFETAKMRRLGIGITIFCFLLGEINMYNGFITPETPVDEHSATQFVIRWVTIPSILLLDLMVIYYYVKNVDRLQKRETEMVQEMLKKVERHNKELELLTAQLAKATDAKTVFVRETSHEIRTPLNAIFGISQLLQLKAEQEHTLAPVKQLIDHLYAASYNTREIINNVLEFSRIEAGKLDTPQPAAFNLQDWIEGIVNMHQYVANVKMVKIRYRIAENMPEMIICDRILLSKTLNNLLSNAIKFTCQESEVQLRISAENDNWQLEVTDEGEGISPERQSTIFDAFVTERNIFLEGTGLGLHITRHLITIMGGNINVRSVPGKGTTFTVTLPLLTVAANGALRGIHEEEQFIHLSHTSILIIEDDKMSQMILSRFLCGLGSRVMQAEDGVQGLLLARASRPDIIILDSHIPGMSGKDTLAQIRKDPLLKNIPVIIASGDAFKEASEEMLLAGANEYMVKPIEFKALHATLTKYLQAGAHP</sequence>